<dbReference type="EMBL" id="CAKMMF010000008">
    <property type="protein sequence ID" value="CAH1202644.1"/>
    <property type="molecule type" value="Genomic_DNA"/>
</dbReference>
<dbReference type="SUPFAM" id="SSF47336">
    <property type="entry name" value="ACP-like"/>
    <property type="match status" value="2"/>
</dbReference>
<dbReference type="InterPro" id="IPR001242">
    <property type="entry name" value="Condensation_dom"/>
</dbReference>
<dbReference type="PROSITE" id="PS00455">
    <property type="entry name" value="AMP_BINDING"/>
    <property type="match status" value="2"/>
</dbReference>
<dbReference type="Proteomes" id="UP000838686">
    <property type="component" value="Unassembled WGS sequence"/>
</dbReference>
<dbReference type="SUPFAM" id="SSF56801">
    <property type="entry name" value="Acetyl-CoA synthetase-like"/>
    <property type="match status" value="2"/>
</dbReference>
<dbReference type="Pfam" id="PF00501">
    <property type="entry name" value="AMP-binding"/>
    <property type="match status" value="2"/>
</dbReference>
<dbReference type="InterPro" id="IPR009081">
    <property type="entry name" value="PP-bd_ACP"/>
</dbReference>
<evidence type="ECO:0000256" key="1">
    <source>
        <dbReference type="ARBA" id="ARBA00001957"/>
    </source>
</evidence>
<evidence type="ECO:0000256" key="4">
    <source>
        <dbReference type="ARBA" id="ARBA00022553"/>
    </source>
</evidence>
<keyword evidence="5" id="KW-0677">Repeat</keyword>
<evidence type="ECO:0000256" key="7">
    <source>
        <dbReference type="ARBA" id="ARBA00023268"/>
    </source>
</evidence>
<dbReference type="RefSeq" id="WP_236340288.1">
    <property type="nucleotide sequence ID" value="NZ_CAKMMF010000008.1"/>
</dbReference>
<dbReference type="Gene3D" id="2.30.38.10">
    <property type="entry name" value="Luciferase, Domain 3"/>
    <property type="match status" value="1"/>
</dbReference>
<keyword evidence="3" id="KW-0596">Phosphopantetheine</keyword>
<dbReference type="SMART" id="SM00823">
    <property type="entry name" value="PKS_PP"/>
    <property type="match status" value="2"/>
</dbReference>
<dbReference type="PANTHER" id="PTHR45527:SF1">
    <property type="entry name" value="FATTY ACID SYNTHASE"/>
    <property type="match status" value="1"/>
</dbReference>
<evidence type="ECO:0000259" key="8">
    <source>
        <dbReference type="PROSITE" id="PS50075"/>
    </source>
</evidence>
<dbReference type="Gene3D" id="3.30.559.10">
    <property type="entry name" value="Chloramphenicol acetyltransferase-like domain"/>
    <property type="match status" value="3"/>
</dbReference>
<comment type="similarity">
    <text evidence="2">Belongs to the ATP-dependent AMP-binding enzyme family.</text>
</comment>
<keyword evidence="6" id="KW-0045">Antibiotic biosynthesis</keyword>
<dbReference type="NCBIfam" id="TIGR01733">
    <property type="entry name" value="AA-adenyl-dom"/>
    <property type="match status" value="2"/>
</dbReference>
<reference evidence="9" key="1">
    <citation type="submission" date="2022-01" db="EMBL/GenBank/DDBJ databases">
        <authorList>
            <person name="Criscuolo A."/>
        </authorList>
    </citation>
    <scope>NUCLEOTIDE SEQUENCE</scope>
    <source>
        <strain evidence="9">CIP111893</strain>
    </source>
</reference>
<dbReference type="Pfam" id="PF13193">
    <property type="entry name" value="AMP-binding_C"/>
    <property type="match status" value="2"/>
</dbReference>
<evidence type="ECO:0000256" key="3">
    <source>
        <dbReference type="ARBA" id="ARBA00022450"/>
    </source>
</evidence>
<dbReference type="InterPro" id="IPR020845">
    <property type="entry name" value="AMP-binding_CS"/>
</dbReference>
<dbReference type="SUPFAM" id="SSF52777">
    <property type="entry name" value="CoA-dependent acyltransferases"/>
    <property type="match status" value="6"/>
</dbReference>
<evidence type="ECO:0000313" key="10">
    <source>
        <dbReference type="Proteomes" id="UP000838686"/>
    </source>
</evidence>
<evidence type="ECO:0000256" key="6">
    <source>
        <dbReference type="ARBA" id="ARBA00023194"/>
    </source>
</evidence>
<proteinExistence type="inferred from homology"/>
<comment type="cofactor">
    <cofactor evidence="1">
        <name>pantetheine 4'-phosphate</name>
        <dbReference type="ChEBI" id="CHEBI:47942"/>
    </cofactor>
</comment>
<keyword evidence="10" id="KW-1185">Reference proteome</keyword>
<dbReference type="Gene3D" id="1.10.1200.10">
    <property type="entry name" value="ACP-like"/>
    <property type="match status" value="1"/>
</dbReference>
<dbReference type="Gene3D" id="3.40.50.1820">
    <property type="entry name" value="alpha/beta hydrolase"/>
    <property type="match status" value="1"/>
</dbReference>
<feature type="domain" description="Carrier" evidence="8">
    <location>
        <begin position="2086"/>
        <end position="2161"/>
    </location>
</feature>
<dbReference type="InterPro" id="IPR042099">
    <property type="entry name" value="ANL_N_sf"/>
</dbReference>
<dbReference type="InterPro" id="IPR036736">
    <property type="entry name" value="ACP-like_sf"/>
</dbReference>
<dbReference type="InterPro" id="IPR029058">
    <property type="entry name" value="AB_hydrolase_fold"/>
</dbReference>
<dbReference type="Pfam" id="PF00550">
    <property type="entry name" value="PP-binding"/>
    <property type="match status" value="2"/>
</dbReference>
<gene>
    <name evidence="9" type="primary">tycB_2</name>
    <name evidence="9" type="ORF">PAECIP111893_01862</name>
</gene>
<dbReference type="InterPro" id="IPR025110">
    <property type="entry name" value="AMP-bd_C"/>
</dbReference>
<dbReference type="InterPro" id="IPR020806">
    <property type="entry name" value="PKS_PP-bd"/>
</dbReference>
<dbReference type="Gene3D" id="3.40.50.12780">
    <property type="entry name" value="N-terminal domain of ligase-like"/>
    <property type="match status" value="1"/>
</dbReference>
<dbReference type="PROSITE" id="PS00012">
    <property type="entry name" value="PHOSPHOPANTETHEINE"/>
    <property type="match status" value="1"/>
</dbReference>
<keyword evidence="4" id="KW-0597">Phosphoprotein</keyword>
<dbReference type="InterPro" id="IPR000873">
    <property type="entry name" value="AMP-dep_synth/lig_dom"/>
</dbReference>
<dbReference type="InterPro" id="IPR045851">
    <property type="entry name" value="AMP-bd_C_sf"/>
</dbReference>
<dbReference type="PANTHER" id="PTHR45527">
    <property type="entry name" value="NONRIBOSOMAL PEPTIDE SYNTHETASE"/>
    <property type="match status" value="1"/>
</dbReference>
<name>A0ABM9C4X9_9BACL</name>
<dbReference type="Gene3D" id="3.40.50.980">
    <property type="match status" value="4"/>
</dbReference>
<dbReference type="CDD" id="cd19543">
    <property type="entry name" value="DCL_NRPS"/>
    <property type="match status" value="1"/>
</dbReference>
<dbReference type="InterPro" id="IPR010071">
    <property type="entry name" value="AA_adenyl_dom"/>
</dbReference>
<evidence type="ECO:0000313" key="9">
    <source>
        <dbReference type="EMBL" id="CAH1202644.1"/>
    </source>
</evidence>
<dbReference type="NCBIfam" id="NF003417">
    <property type="entry name" value="PRK04813.1"/>
    <property type="match status" value="3"/>
</dbReference>
<organism evidence="9 10">
    <name type="scientific">Paenibacillus plantiphilus</name>
    <dbReference type="NCBI Taxonomy" id="2905650"/>
    <lineage>
        <taxon>Bacteria</taxon>
        <taxon>Bacillati</taxon>
        <taxon>Bacillota</taxon>
        <taxon>Bacilli</taxon>
        <taxon>Bacillales</taxon>
        <taxon>Paenibacillaceae</taxon>
        <taxon>Paenibacillus</taxon>
    </lineage>
</organism>
<accession>A0ABM9C4X9</accession>
<dbReference type="Gene3D" id="3.30.559.30">
    <property type="entry name" value="Nonribosomal peptide synthetase, condensation domain"/>
    <property type="match status" value="3"/>
</dbReference>
<dbReference type="Pfam" id="PF00668">
    <property type="entry name" value="Condensation"/>
    <property type="match status" value="3"/>
</dbReference>
<sequence length="2615" mass="289648">MSTFKKDQVKDMYYLSPMQEGMLFHTLLNEGATYFEQLTVRIHGELDAALLQQSMNTIVERYDVFRTTFLHEKVKRPVQVVLKERALTVGMEDLSSLAADVQEERLAALRRQDREAGFDLSRDIPTRMIVVRLAGDQYEMIWSHHHILMDGWCFGIIINELFSVYAGLKTGVQPALGPVYPYSDYIKWLERQNREEALQYWGGLLGDYEQEAALPRRDSAAAGGGSHGDYKQAELRFSFGTELTGKLQELAASCQITLNTLFQTLWGVLLQRYSHTEDVVFGSVVSGRPSEVPGIETMIGLFINTIPVRIRTSGVETFAELAAEVQRHAVSSERYDYMPLYEIQSLTALKGELINHIVVFENYPVEKEVAEGSEEDTLGFDAGEISMYEQTSYDMNVMVLPGEDLTVKLNYNASVYDTYRLLALEGHLRALAEGAVANPDIAVREMSLLTAQELELLQSFNAAECPTSSSTGTVHALFEEQAERTPAAQAVMFGSRSMTYSELNADANRLAHLLQRQGIGPGRTVGIMAARSLEFVAAVLAVLKAGGAFVPIDPELPTDRIVYMLDNSEAGLLLAAPECGEAAADAVERLQSCCELLPLQRERYEEESSANLPPLAGANDLLYVIYTSGTTGQPKGVMLEHRNMVNLLAYVHGSTTVPYNESVLQYTTISFDVCYQEIFSTLLAGGTLHLIDNETKRSVEKLTSLIRQQSISVLFLPVSFLKFVFNEADYVALFPSCVKHIITAGEQLVVPDLLRSYLHRQSVSLHNHYGPSETHVVTALTMGPQDEIAELPHIGRPIANTGIYILNSGLQLQPVGIVGELYIAGHNVGRGYIGNDSLTEEKFIASPFGSGERMYRTGDLGRWLPDGGIQLLGRIDHQVKIRGHRIELGEIESRLLNHGAVTEAAVIPYEDGKGGKYLCAYYAAAEWLTAPELRKYLLSTLPDYMVPSYFLQMPELPLTPNGKTDRRALPEPDVSLLAGESYVAPTNELEQTLAGIWEEVLGAARIGITDNFFTLGGHSLKAMTLVSRIGKQCGADVPLKVLFHEPTIQAVARYLSRNDGQEAKHEGIPQAERLDSYPLSSAQKRMFVLSQLGGTHTGYNIPGIFLLEGELQISRVDLAMSKLVERHESFRTSFHLADDGEPVQRVHDRVAFSMKVTDASGLPEQDIEPEAMAERFIRPFQLDTAPLFRVELIKLAVNRHLLLFDMHHIIADGVSLSIIMDEFITLYRGEALTELKVQYKDFALWQKGRMASEKLRESEAYWLEQLSGELPLLDMPTDYARPPLRSFAGEHLSMTVAPELAKGLQELAAREGATLYMVLLTAYYGLLYKYTGQTDIVIGTPVAGRTHADLESMIGMFVNTVALRGKPEGGKTFRGLLAEVKRGMLQAFEHQDYPFEELPERLNAARDTSRNPLFDVLFMVQNMSGSGEDPHGLQVTPCEFENKVSKFDLTLMAEPSDEGLTLGVEYCTALFKRDTIERFLRYYAELLRTIAAQPDIALAAVELLPAEDKDLLLQQFNDTSVDFPADRTVPELFQEQAKRLPAATAVRMGERSLSYSELDREADRMAGLLRNAGAGAESIVAVMMERSIEMIVSMLAILKAGGAYLPIDIDYPPDRIRYIAEDSGAALIVTGRQEQDKVRAILGQEAALFVYEDGAVASAEGIVVNGDGIKVNGDGIKVNGDGIKVNAEGIAMSAEGSVANGERLMEEPRTISVELENSVDRESACSTDLAYVIYTSGTTGMPKGTMLEQRGLANLQTYFREQYGICEGDRIAQFASSSFDASIWETFMALLTGASLHLVPKAALNDYGSFESFMNEERITVITLPPTFAVHLEPERLPYLRRLITAGSAAARETVKRWLGRVHYVNAYGPTETTICATACEINEAMLDSADSVPIGGPIPNTSIYIVNGENQLQPIGVPGELCVGGVGLARGYLNRPELTAEKFVACPFLPGERMYRTGDLARWLPDGSIEYMGRIDHQVKIRGYRIELGEIEASMLKHGSVIEALVLARRDEGGEAYLSAYYTAQGELDAALLREHLSSLLPAFMLPAHLIRMDEMPLTSNGKIDRRALEELPHDGLADGGVYIPLRTDTEVKLAAIWAELLGAERIGLHDDFFRLGGHSLKAMSMIAKVASVCEVRLELEELFRRPTLEAVAAAIDRAERKTQSAIIPLPEQPHYAVSAAQRRMYIMNQFEGAGTGYNMPGAMIVEGELDVEAMQGAFRAIVQRHEAFRTSFASIGGEPVQIIHAEAPLEMACQVAEEADIDAILREFVRPFDLGQPPLLRVGLVKLEGDRHLLMFDMHHIIADGVSMSIMVSEFAHLYSGGMLPALKVQFKEYAAWQNRLFASPESQRMKAYWSEQFASGVPQLALPTDYPRPQKRSFEGDSITCAGDSELKRKLHELGEETGATLFMTLLAAYNVLLSKYAGQEDIVIGAPIAGRPHADLEGVMGMFVNTLALRNFPRGDLTFTAFLHEVKERTLGAFQHQEYPLEQLTASLGLQRDLSRSPLFDTVFSLQNIGNEAEELQGLQFKPYETGSTIAKFDLTLSAAEEDEGFRFCFEYAASLFKREMVERLAGDYLKLLDIVASDRSICIRDIKLIEAGRMNNVLDEDMQFHF</sequence>
<feature type="domain" description="Carrier" evidence="8">
    <location>
        <begin position="984"/>
        <end position="1059"/>
    </location>
</feature>
<evidence type="ECO:0000256" key="5">
    <source>
        <dbReference type="ARBA" id="ARBA00022737"/>
    </source>
</evidence>
<keyword evidence="7" id="KW-0511">Multifunctional enzyme</keyword>
<evidence type="ECO:0000256" key="2">
    <source>
        <dbReference type="ARBA" id="ARBA00006432"/>
    </source>
</evidence>
<dbReference type="CDD" id="cd19531">
    <property type="entry name" value="LCL_NRPS-like"/>
    <property type="match status" value="2"/>
</dbReference>
<dbReference type="InterPro" id="IPR006162">
    <property type="entry name" value="Ppantetheine_attach_site"/>
</dbReference>
<comment type="caution">
    <text evidence="9">The sequence shown here is derived from an EMBL/GenBank/DDBJ whole genome shotgun (WGS) entry which is preliminary data.</text>
</comment>
<dbReference type="Gene3D" id="3.30.300.30">
    <property type="match status" value="2"/>
</dbReference>
<dbReference type="InterPro" id="IPR023213">
    <property type="entry name" value="CAT-like_dom_sf"/>
</dbReference>
<dbReference type="PROSITE" id="PS50075">
    <property type="entry name" value="CARRIER"/>
    <property type="match status" value="2"/>
</dbReference>
<protein>
    <submittedName>
        <fullName evidence="9">Tyrocidine synthase 2</fullName>
    </submittedName>
</protein>